<dbReference type="RefSeq" id="WP_146512198.1">
    <property type="nucleotide sequence ID" value="NZ_SIHI01000048.1"/>
</dbReference>
<dbReference type="AlphaFoldDB" id="A0A5C5VRE2"/>
<evidence type="ECO:0000313" key="2">
    <source>
        <dbReference type="Proteomes" id="UP000317243"/>
    </source>
</evidence>
<name>A0A5C5VRE2_9PLAN</name>
<sequence length="158" mass="16671">MNKLRFRSGQVQLRKLRVDANSQVAPGDLLWLDGNVARPASEFTWDTDLATTQSSFAAAFVGIAHQASGVGETLPISVDVGTQSVYEMDVSPAAYEFGQPLGPDENLSTLMSQQLETCLAQNAIARSAEFTAGTVATLRVTLASAFSTSSTNAQAVIG</sequence>
<dbReference type="Proteomes" id="UP000317243">
    <property type="component" value="Unassembled WGS sequence"/>
</dbReference>
<protein>
    <submittedName>
        <fullName evidence="1">Uncharacterized protein</fullName>
    </submittedName>
</protein>
<evidence type="ECO:0000313" key="1">
    <source>
        <dbReference type="EMBL" id="TWT40740.1"/>
    </source>
</evidence>
<dbReference type="EMBL" id="SIHI01000048">
    <property type="protein sequence ID" value="TWT40740.1"/>
    <property type="molecule type" value="Genomic_DNA"/>
</dbReference>
<proteinExistence type="predicted"/>
<accession>A0A5C5VRE2</accession>
<dbReference type="OrthoDB" id="213201at2"/>
<gene>
    <name evidence="1" type="ORF">KOR42_48830</name>
</gene>
<keyword evidence="2" id="KW-1185">Reference proteome</keyword>
<organism evidence="1 2">
    <name type="scientific">Thalassoglobus neptunius</name>
    <dbReference type="NCBI Taxonomy" id="1938619"/>
    <lineage>
        <taxon>Bacteria</taxon>
        <taxon>Pseudomonadati</taxon>
        <taxon>Planctomycetota</taxon>
        <taxon>Planctomycetia</taxon>
        <taxon>Planctomycetales</taxon>
        <taxon>Planctomycetaceae</taxon>
        <taxon>Thalassoglobus</taxon>
    </lineage>
</organism>
<reference evidence="1 2" key="1">
    <citation type="submission" date="2019-02" db="EMBL/GenBank/DDBJ databases">
        <title>Deep-cultivation of Planctomycetes and their phenomic and genomic characterization uncovers novel biology.</title>
        <authorList>
            <person name="Wiegand S."/>
            <person name="Jogler M."/>
            <person name="Boedeker C."/>
            <person name="Pinto D."/>
            <person name="Vollmers J."/>
            <person name="Rivas-Marin E."/>
            <person name="Kohn T."/>
            <person name="Peeters S.H."/>
            <person name="Heuer A."/>
            <person name="Rast P."/>
            <person name="Oberbeckmann S."/>
            <person name="Bunk B."/>
            <person name="Jeske O."/>
            <person name="Meyerdierks A."/>
            <person name="Storesund J.E."/>
            <person name="Kallscheuer N."/>
            <person name="Luecker S."/>
            <person name="Lage O.M."/>
            <person name="Pohl T."/>
            <person name="Merkel B.J."/>
            <person name="Hornburger P."/>
            <person name="Mueller R.-W."/>
            <person name="Bruemmer F."/>
            <person name="Labrenz M."/>
            <person name="Spormann A.M."/>
            <person name="Op Den Camp H."/>
            <person name="Overmann J."/>
            <person name="Amann R."/>
            <person name="Jetten M.S.M."/>
            <person name="Mascher T."/>
            <person name="Medema M.H."/>
            <person name="Devos D.P."/>
            <person name="Kaster A.-K."/>
            <person name="Ovreas L."/>
            <person name="Rohde M."/>
            <person name="Galperin M.Y."/>
            <person name="Jogler C."/>
        </authorList>
    </citation>
    <scope>NUCLEOTIDE SEQUENCE [LARGE SCALE GENOMIC DNA]</scope>
    <source>
        <strain evidence="1 2">KOR42</strain>
    </source>
</reference>
<comment type="caution">
    <text evidence="1">The sequence shown here is derived from an EMBL/GenBank/DDBJ whole genome shotgun (WGS) entry which is preliminary data.</text>
</comment>